<dbReference type="PANTHER" id="PTHR46707:SF1">
    <property type="entry name" value="COEXPRESSED WITH POLYCYSTINS-RELATED"/>
    <property type="match status" value="1"/>
</dbReference>
<accession>A0AAN5D614</accession>
<feature type="non-terminal residue" evidence="4">
    <location>
        <position position="114"/>
    </location>
</feature>
<gene>
    <name evidence="4" type="ORF">PMAYCL1PPCAC_27259</name>
</gene>
<feature type="domain" description="ShKT" evidence="3">
    <location>
        <begin position="22"/>
        <end position="60"/>
    </location>
</feature>
<dbReference type="EMBL" id="BTRK01000006">
    <property type="protein sequence ID" value="GMR57064.1"/>
    <property type="molecule type" value="Genomic_DNA"/>
</dbReference>
<dbReference type="InterPro" id="IPR003582">
    <property type="entry name" value="ShKT_dom"/>
</dbReference>
<dbReference type="Pfam" id="PF01549">
    <property type="entry name" value="ShK"/>
    <property type="match status" value="1"/>
</dbReference>
<comment type="caution">
    <text evidence="1">Lacks conserved residue(s) required for the propagation of feature annotation.</text>
</comment>
<name>A0AAN5D614_9BILA</name>
<keyword evidence="5" id="KW-1185">Reference proteome</keyword>
<dbReference type="PANTHER" id="PTHR46707">
    <property type="entry name" value="PROTEIN CBG07468"/>
    <property type="match status" value="1"/>
</dbReference>
<evidence type="ECO:0000256" key="1">
    <source>
        <dbReference type="PROSITE-ProRule" id="PRU01005"/>
    </source>
</evidence>
<dbReference type="PROSITE" id="PS51670">
    <property type="entry name" value="SHKT"/>
    <property type="match status" value="1"/>
</dbReference>
<protein>
    <recommendedName>
        <fullName evidence="3">ShKT domain-containing protein</fullName>
    </recommendedName>
</protein>
<evidence type="ECO:0000256" key="2">
    <source>
        <dbReference type="SAM" id="SignalP"/>
    </source>
</evidence>
<sequence length="114" mass="11994">MTRTLLLLAGSASLATVLNGQCALGDHPNCPNWVRNGFCQSSSNALVKRYCPKSCTNAGCGGGVPGTATTTAATAKTENKNCQKWNEDPKTAFCAAMKPEQKKAFCFKTCAAEI</sequence>
<dbReference type="AlphaFoldDB" id="A0AAN5D614"/>
<feature type="chain" id="PRO_5042868725" description="ShKT domain-containing protein" evidence="2">
    <location>
        <begin position="21"/>
        <end position="114"/>
    </location>
</feature>
<dbReference type="Gene3D" id="1.10.10.1940">
    <property type="match status" value="1"/>
</dbReference>
<proteinExistence type="predicted"/>
<feature type="signal peptide" evidence="2">
    <location>
        <begin position="1"/>
        <end position="20"/>
    </location>
</feature>
<evidence type="ECO:0000313" key="4">
    <source>
        <dbReference type="EMBL" id="GMR57064.1"/>
    </source>
</evidence>
<comment type="caution">
    <text evidence="4">The sequence shown here is derived from an EMBL/GenBank/DDBJ whole genome shotgun (WGS) entry which is preliminary data.</text>
</comment>
<organism evidence="4 5">
    <name type="scientific">Pristionchus mayeri</name>
    <dbReference type="NCBI Taxonomy" id="1317129"/>
    <lineage>
        <taxon>Eukaryota</taxon>
        <taxon>Metazoa</taxon>
        <taxon>Ecdysozoa</taxon>
        <taxon>Nematoda</taxon>
        <taxon>Chromadorea</taxon>
        <taxon>Rhabditida</taxon>
        <taxon>Rhabditina</taxon>
        <taxon>Diplogasteromorpha</taxon>
        <taxon>Diplogasteroidea</taxon>
        <taxon>Neodiplogasteridae</taxon>
        <taxon>Pristionchus</taxon>
    </lineage>
</organism>
<dbReference type="Proteomes" id="UP001328107">
    <property type="component" value="Unassembled WGS sequence"/>
</dbReference>
<keyword evidence="2" id="KW-0732">Signal</keyword>
<evidence type="ECO:0000259" key="3">
    <source>
        <dbReference type="PROSITE" id="PS51670"/>
    </source>
</evidence>
<reference evidence="5" key="1">
    <citation type="submission" date="2022-10" db="EMBL/GenBank/DDBJ databases">
        <title>Genome assembly of Pristionchus species.</title>
        <authorList>
            <person name="Yoshida K."/>
            <person name="Sommer R.J."/>
        </authorList>
    </citation>
    <scope>NUCLEOTIDE SEQUENCE [LARGE SCALE GENOMIC DNA]</scope>
    <source>
        <strain evidence="5">RS5460</strain>
    </source>
</reference>
<evidence type="ECO:0000313" key="5">
    <source>
        <dbReference type="Proteomes" id="UP001328107"/>
    </source>
</evidence>